<dbReference type="Proteomes" id="UP000252792">
    <property type="component" value="Unassembled WGS sequence"/>
</dbReference>
<organism evidence="1 2">
    <name type="scientific">Marinomonas rhizomae</name>
    <dbReference type="NCBI Taxonomy" id="491948"/>
    <lineage>
        <taxon>Bacteria</taxon>
        <taxon>Pseudomonadati</taxon>
        <taxon>Pseudomonadota</taxon>
        <taxon>Gammaproteobacteria</taxon>
        <taxon>Oceanospirillales</taxon>
        <taxon>Oceanospirillaceae</taxon>
        <taxon>Marinomonas</taxon>
    </lineage>
</organism>
<accession>A0A366JF09</accession>
<gene>
    <name evidence="1" type="ORF">DFP80_10128</name>
</gene>
<evidence type="ECO:0000313" key="2">
    <source>
        <dbReference type="Proteomes" id="UP000252792"/>
    </source>
</evidence>
<dbReference type="AlphaFoldDB" id="A0A366JF09"/>
<dbReference type="InterPro" id="IPR014508">
    <property type="entry name" value="UCP020555_TPR-like"/>
</dbReference>
<comment type="caution">
    <text evidence="1">The sequence shown here is derived from an EMBL/GenBank/DDBJ whole genome shotgun (WGS) entry which is preliminary data.</text>
</comment>
<sequence>MLYGMYIEPGSADSTTQISTLVTDIQKAEAQNIPVAPGIHAHLGYMYALEGNVAQSKSEFMTEKALFPESSILIDGMMSRLEGTN</sequence>
<protein>
    <submittedName>
        <fullName evidence="1">Uncharacterized protein DUF4810</fullName>
    </submittedName>
</protein>
<keyword evidence="2" id="KW-1185">Reference proteome</keyword>
<proteinExistence type="predicted"/>
<evidence type="ECO:0000313" key="1">
    <source>
        <dbReference type="EMBL" id="RBP85533.1"/>
    </source>
</evidence>
<dbReference type="Pfam" id="PF16068">
    <property type="entry name" value="DUF4810"/>
    <property type="match status" value="1"/>
</dbReference>
<dbReference type="EMBL" id="QNSE01000001">
    <property type="protein sequence ID" value="RBP85533.1"/>
    <property type="molecule type" value="Genomic_DNA"/>
</dbReference>
<name>A0A366JF09_9GAMM</name>
<reference evidence="1 2" key="1">
    <citation type="submission" date="2018-06" db="EMBL/GenBank/DDBJ databases">
        <title>Genomic Encyclopedia of Type Strains, Phase III (KMG-III): the genomes of soil and plant-associated and newly described type strains.</title>
        <authorList>
            <person name="Whitman W."/>
        </authorList>
    </citation>
    <scope>NUCLEOTIDE SEQUENCE [LARGE SCALE GENOMIC DNA]</scope>
    <source>
        <strain evidence="1 2">CECT 7377</strain>
    </source>
</reference>